<dbReference type="AlphaFoldDB" id="A0A7S4S5F5"/>
<dbReference type="InterPro" id="IPR041698">
    <property type="entry name" value="Methyltransf_25"/>
</dbReference>
<dbReference type="SUPFAM" id="SSF53335">
    <property type="entry name" value="S-adenosyl-L-methionine-dependent methyltransferases"/>
    <property type="match status" value="1"/>
</dbReference>
<gene>
    <name evidence="4" type="ORF">DBRI00130_LOCUS28553</name>
</gene>
<dbReference type="EMBL" id="HBNS01036560">
    <property type="protein sequence ID" value="CAE4633170.1"/>
    <property type="molecule type" value="Transcribed_RNA"/>
</dbReference>
<reference evidence="4" key="1">
    <citation type="submission" date="2021-01" db="EMBL/GenBank/DDBJ databases">
        <authorList>
            <person name="Corre E."/>
            <person name="Pelletier E."/>
            <person name="Niang G."/>
            <person name="Scheremetjew M."/>
            <person name="Finn R."/>
            <person name="Kale V."/>
            <person name="Holt S."/>
            <person name="Cochrane G."/>
            <person name="Meng A."/>
            <person name="Brown T."/>
            <person name="Cohen L."/>
        </authorList>
    </citation>
    <scope>NUCLEOTIDE SEQUENCE</scope>
    <source>
        <strain evidence="4">GSO104</strain>
    </source>
</reference>
<organism evidence="4">
    <name type="scientific">Ditylum brightwellii</name>
    <dbReference type="NCBI Taxonomy" id="49249"/>
    <lineage>
        <taxon>Eukaryota</taxon>
        <taxon>Sar</taxon>
        <taxon>Stramenopiles</taxon>
        <taxon>Ochrophyta</taxon>
        <taxon>Bacillariophyta</taxon>
        <taxon>Mediophyceae</taxon>
        <taxon>Lithodesmiophycidae</taxon>
        <taxon>Lithodesmiales</taxon>
        <taxon>Lithodesmiaceae</taxon>
        <taxon>Ditylum</taxon>
    </lineage>
</organism>
<name>A0A7S4S5F5_9STRA</name>
<dbReference type="CDD" id="cd02440">
    <property type="entry name" value="AdoMet_MTases"/>
    <property type="match status" value="1"/>
</dbReference>
<keyword evidence="2" id="KW-1133">Transmembrane helix</keyword>
<evidence type="ECO:0000313" key="4">
    <source>
        <dbReference type="EMBL" id="CAE4633170.1"/>
    </source>
</evidence>
<feature type="transmembrane region" description="Helical" evidence="2">
    <location>
        <begin position="23"/>
        <end position="42"/>
    </location>
</feature>
<dbReference type="Gene3D" id="3.40.50.150">
    <property type="entry name" value="Vaccinia Virus protein VP39"/>
    <property type="match status" value="1"/>
</dbReference>
<keyword evidence="2" id="KW-0812">Transmembrane</keyword>
<evidence type="ECO:0000259" key="3">
    <source>
        <dbReference type="Pfam" id="PF13649"/>
    </source>
</evidence>
<feature type="region of interest" description="Disordered" evidence="1">
    <location>
        <begin position="85"/>
        <end position="116"/>
    </location>
</feature>
<evidence type="ECO:0000256" key="2">
    <source>
        <dbReference type="SAM" id="Phobius"/>
    </source>
</evidence>
<accession>A0A7S4S5F5</accession>
<protein>
    <recommendedName>
        <fullName evidence="3">Methyltransferase domain-containing protein</fullName>
    </recommendedName>
</protein>
<dbReference type="InterPro" id="IPR029063">
    <property type="entry name" value="SAM-dependent_MTases_sf"/>
</dbReference>
<proteinExistence type="predicted"/>
<feature type="compositionally biased region" description="Basic and acidic residues" evidence="1">
    <location>
        <begin position="89"/>
        <end position="103"/>
    </location>
</feature>
<keyword evidence="2" id="KW-0472">Membrane</keyword>
<evidence type="ECO:0000256" key="1">
    <source>
        <dbReference type="SAM" id="MobiDB-lite"/>
    </source>
</evidence>
<feature type="domain" description="Methyltransferase" evidence="3">
    <location>
        <begin position="140"/>
        <end position="224"/>
    </location>
</feature>
<sequence length="327" mass="37388">MAFFHLQSGTRRAMQARNASERLWVRISILMGLAVCFMATVICNERILKHMNTVQRDHNDSQQENIQEKNIEKASTTAAAMTTITNDNDQDKQQDEQKEELANRKQVQPSHGTQMNRYPEQYSFLKELVAQNQTQDDKKILSFGCATGEETLTLAQQYFEEPSIKVFGVDVADVAVAEATKKAQLVPEGKITILDGREVSPKDYGPFDAVLGNSVFCIYGKRDVPYKNITYVMETFPFSNFESMLDDIDSYLKVGGVLTVFNSNYNFMDTHLAERYEPIPDKKCPNHFVPRIDRENKKFVDVKDQMMDCLFRKVKSKMELVPIANSM</sequence>
<feature type="compositionally biased region" description="Polar residues" evidence="1">
    <location>
        <begin position="105"/>
        <end position="116"/>
    </location>
</feature>
<dbReference type="Pfam" id="PF13649">
    <property type="entry name" value="Methyltransf_25"/>
    <property type="match status" value="1"/>
</dbReference>